<proteinExistence type="inferred from homology"/>
<dbReference type="SUPFAM" id="SSF47661">
    <property type="entry name" value="t-snare proteins"/>
    <property type="match status" value="1"/>
</dbReference>
<dbReference type="Gene3D" id="1.20.5.110">
    <property type="match status" value="1"/>
</dbReference>
<evidence type="ECO:0000256" key="3">
    <source>
        <dbReference type="SAM" id="Phobius"/>
    </source>
</evidence>
<comment type="similarity">
    <text evidence="1">Belongs to the syntaxin family.</text>
</comment>
<evidence type="ECO:0000256" key="1">
    <source>
        <dbReference type="ARBA" id="ARBA00009063"/>
    </source>
</evidence>
<dbReference type="Pfam" id="PF05739">
    <property type="entry name" value="SNARE"/>
    <property type="match status" value="1"/>
</dbReference>
<evidence type="ECO:0000259" key="4">
    <source>
        <dbReference type="PROSITE" id="PS50192"/>
    </source>
</evidence>
<dbReference type="PANTHER" id="PTHR19957:SF295">
    <property type="entry name" value="SYNTAXIN VAM3"/>
    <property type="match status" value="1"/>
</dbReference>
<reference evidence="5 6" key="1">
    <citation type="submission" date="2014-03" db="EMBL/GenBank/DDBJ databases">
        <title>The genome of Kluyveromyces dobzhanskii.</title>
        <authorList>
            <person name="Nystedt B."/>
            <person name="Astrom S."/>
        </authorList>
    </citation>
    <scope>NUCLEOTIDE SEQUENCE [LARGE SCALE GENOMIC DNA]</scope>
    <source>
        <strain evidence="5 6">CBS 2104</strain>
    </source>
</reference>
<protein>
    <submittedName>
        <fullName evidence="5">WGS project CCBQ000000000 data, contig 00015</fullName>
    </submittedName>
</protein>
<feature type="domain" description="T-SNARE coiled-coil homology" evidence="4">
    <location>
        <begin position="168"/>
        <end position="230"/>
    </location>
</feature>
<dbReference type="GO" id="GO:0006886">
    <property type="term" value="P:intracellular protein transport"/>
    <property type="evidence" value="ECO:0007669"/>
    <property type="project" value="InterPro"/>
</dbReference>
<comment type="caution">
    <text evidence="5">The sequence shown here is derived from an EMBL/GenBank/DDBJ whole genome shotgun (WGS) entry which is preliminary data.</text>
</comment>
<dbReference type="InterPro" id="IPR010989">
    <property type="entry name" value="SNARE"/>
</dbReference>
<dbReference type="GO" id="GO:0031201">
    <property type="term" value="C:SNARE complex"/>
    <property type="evidence" value="ECO:0007669"/>
    <property type="project" value="TreeGrafter"/>
</dbReference>
<dbReference type="PROSITE" id="PS50192">
    <property type="entry name" value="T_SNARE"/>
    <property type="match status" value="1"/>
</dbReference>
<dbReference type="InterPro" id="IPR000727">
    <property type="entry name" value="T_SNARE_dom"/>
</dbReference>
<dbReference type="PROSITE" id="PS00914">
    <property type="entry name" value="SYNTAXIN"/>
    <property type="match status" value="1"/>
</dbReference>
<dbReference type="InterPro" id="IPR006012">
    <property type="entry name" value="Syntaxin/epimorphin_CS"/>
</dbReference>
<dbReference type="GO" id="GO:0048278">
    <property type="term" value="P:vesicle docking"/>
    <property type="evidence" value="ECO:0007669"/>
    <property type="project" value="TreeGrafter"/>
</dbReference>
<gene>
    <name evidence="5" type="ORF">KLDO_g3671</name>
</gene>
<evidence type="ECO:0000256" key="2">
    <source>
        <dbReference type="SAM" id="MobiDB-lite"/>
    </source>
</evidence>
<dbReference type="CDD" id="cd15840">
    <property type="entry name" value="SNARE_Qa"/>
    <property type="match status" value="1"/>
</dbReference>
<evidence type="ECO:0000313" key="5">
    <source>
        <dbReference type="EMBL" id="CDO95430.1"/>
    </source>
</evidence>
<dbReference type="AlphaFoldDB" id="A0A0A8LB68"/>
<dbReference type="GO" id="GO:0006906">
    <property type="term" value="P:vesicle fusion"/>
    <property type="evidence" value="ECO:0007669"/>
    <property type="project" value="TreeGrafter"/>
</dbReference>
<sequence length="261" mass="29156">MSLYQNAPSKKDAKLPSSGGTDTVPLLITLEQNIQLLKRKTHLVGTSKDGKTLRADINGEIIPEIQAISRKLADSTSLDSQDKFARDLQSLTRQFNSIKADYESKTIQNPIPESESNDEAEHLESQYESMPIQEEIERKDYASEQTPLLVSAQQQELLLNQEELDFHTIIQNERSQDISKIHSAVQEVNAIFKQLGSLVQEQGDQVDTIGENVTGLSHNLQTANKELQKANEYQKKKNRCGTIFLVAVVIVTLITLLAVLS</sequence>
<accession>A0A0A8LB68</accession>
<dbReference type="OrthoDB" id="364348at2759"/>
<feature type="transmembrane region" description="Helical" evidence="3">
    <location>
        <begin position="242"/>
        <end position="260"/>
    </location>
</feature>
<keyword evidence="6" id="KW-1185">Reference proteome</keyword>
<keyword evidence="3" id="KW-1133">Transmembrane helix</keyword>
<dbReference type="GO" id="GO:0012505">
    <property type="term" value="C:endomembrane system"/>
    <property type="evidence" value="ECO:0007669"/>
    <property type="project" value="TreeGrafter"/>
</dbReference>
<evidence type="ECO:0000313" key="6">
    <source>
        <dbReference type="Proteomes" id="UP000031516"/>
    </source>
</evidence>
<keyword evidence="3" id="KW-0812">Transmembrane</keyword>
<dbReference type="GO" id="GO:0000149">
    <property type="term" value="F:SNARE binding"/>
    <property type="evidence" value="ECO:0007669"/>
    <property type="project" value="TreeGrafter"/>
</dbReference>
<organism evidence="5 6">
    <name type="scientific">Kluyveromyces dobzhanskii CBS 2104</name>
    <dbReference type="NCBI Taxonomy" id="1427455"/>
    <lineage>
        <taxon>Eukaryota</taxon>
        <taxon>Fungi</taxon>
        <taxon>Dikarya</taxon>
        <taxon>Ascomycota</taxon>
        <taxon>Saccharomycotina</taxon>
        <taxon>Saccharomycetes</taxon>
        <taxon>Saccharomycetales</taxon>
        <taxon>Saccharomycetaceae</taxon>
        <taxon>Kluyveromyces</taxon>
    </lineage>
</organism>
<dbReference type="PANTHER" id="PTHR19957">
    <property type="entry name" value="SYNTAXIN"/>
    <property type="match status" value="1"/>
</dbReference>
<dbReference type="SMART" id="SM00397">
    <property type="entry name" value="t_SNARE"/>
    <property type="match status" value="1"/>
</dbReference>
<dbReference type="Proteomes" id="UP000031516">
    <property type="component" value="Unassembled WGS sequence"/>
</dbReference>
<dbReference type="InterPro" id="IPR045242">
    <property type="entry name" value="Syntaxin"/>
</dbReference>
<dbReference type="Gene3D" id="1.20.58.70">
    <property type="match status" value="1"/>
</dbReference>
<dbReference type="GO" id="GO:0005484">
    <property type="term" value="F:SNAP receptor activity"/>
    <property type="evidence" value="ECO:0007669"/>
    <property type="project" value="InterPro"/>
</dbReference>
<name>A0A0A8LB68_9SACH</name>
<dbReference type="SUPFAM" id="SSF58038">
    <property type="entry name" value="SNARE fusion complex"/>
    <property type="match status" value="1"/>
</dbReference>
<feature type="region of interest" description="Disordered" evidence="2">
    <location>
        <begin position="1"/>
        <end position="21"/>
    </location>
</feature>
<feature type="region of interest" description="Disordered" evidence="2">
    <location>
        <begin position="103"/>
        <end position="123"/>
    </location>
</feature>
<dbReference type="EMBL" id="CCBQ010000045">
    <property type="protein sequence ID" value="CDO95430.1"/>
    <property type="molecule type" value="Genomic_DNA"/>
</dbReference>
<keyword evidence="3" id="KW-0472">Membrane</keyword>